<feature type="domain" description="TmcB/TmcC TPR repeats" evidence="7">
    <location>
        <begin position="497"/>
        <end position="611"/>
    </location>
</feature>
<feature type="signal peptide" evidence="6">
    <location>
        <begin position="1"/>
        <end position="20"/>
    </location>
</feature>
<feature type="transmembrane region" description="Helical" evidence="5">
    <location>
        <begin position="81"/>
        <end position="99"/>
    </location>
</feature>
<dbReference type="Proteomes" id="UP001281761">
    <property type="component" value="Unassembled WGS sequence"/>
</dbReference>
<dbReference type="SUPFAM" id="SSF47188">
    <property type="entry name" value="Hemerythrin-like"/>
    <property type="match status" value="1"/>
</dbReference>
<gene>
    <name evidence="8" type="ORF">BLNAU_6771</name>
</gene>
<dbReference type="Pfam" id="PF25474">
    <property type="entry name" value="TPR_TmcB"/>
    <property type="match status" value="1"/>
</dbReference>
<evidence type="ECO:0000313" key="9">
    <source>
        <dbReference type="Proteomes" id="UP001281761"/>
    </source>
</evidence>
<feature type="transmembrane region" description="Helical" evidence="5">
    <location>
        <begin position="880"/>
        <end position="908"/>
    </location>
</feature>
<evidence type="ECO:0000256" key="5">
    <source>
        <dbReference type="SAM" id="Phobius"/>
    </source>
</evidence>
<evidence type="ECO:0000259" key="7">
    <source>
        <dbReference type="Pfam" id="PF25474"/>
    </source>
</evidence>
<feature type="transmembrane region" description="Helical" evidence="5">
    <location>
        <begin position="169"/>
        <end position="190"/>
    </location>
</feature>
<proteinExistence type="inferred from homology"/>
<comment type="similarity">
    <text evidence="1">Belongs to the hemerythrin family.</text>
</comment>
<keyword evidence="5" id="KW-1133">Transmembrane helix</keyword>
<keyword evidence="2" id="KW-0479">Metal-binding</keyword>
<feature type="transmembrane region" description="Helical" evidence="5">
    <location>
        <begin position="36"/>
        <end position="60"/>
    </location>
</feature>
<sequence>MSSLSISIIVWLSKPSACYCQPPQVKMVFCGMQSQLQFMIVSAVFIVILVLFVGMYHFFVFNTRLSDDSLLRSYSGRTMSLVMFLNILWTYASVVPILWNGLLNSVLHTIITSVLCLILIVHPPFYAVEMNCIIFSAFFCSLWGGIMACFFQPMSKWSLASPSPVLTNIVYHFLIYGGAVAIWPLTLKFFPKFLRRNWLVKVDYQKVEHSPKSKSTLRKILPQKEVTGYTMKLGQTIYIRRFNGYEHPSNATFPLTPHLRSPGTDPPRPPLTSSTERSLSFNRLSRPSILPVTPPISPIQFRYPPLTPTHSLNSLPSVHSTTLPPTDPKACTESIYALYEDNMKDAVERIVKSIRHPNQLQELFAFLQIEELAKDQFTLRMVDQVFRRLITKPRFGTLAKVRVIYALFLGHHLNSQSRMAAQITKSCEFFPNLTEKWIGFIKTKEMEKKIPLISHPKQPTNLALLQESRRRNGTFGFQGINWVVSDEDALATLTSLSNTTQDSTASDKTYLMKFQLEHAQKLVLTAQGHTSMMWMHLGRRNVDCDKVQEHAMKSLQAEKEATNIYIQQLKENPDNSNVLRQFALLLRDISHDNEMATTLLQEADRIEDENEPLLTLNWDDEDEEVFQKMEPKQDLFQQNEFDALKPTKKVVSKHRNQIDIFVNTLETTSASHPKRYYLIYPFVVSALLSVLALTIVSYILSDSDFATSALQTQHIRQSLFITTVSGDIAFFMTCARHFLTLITDPASPSTPQEALAVQVLQQQMNRAIPLFDEYNAFVQQFYQPALSQWLNELSVLYSVPSKISGGILAERSEETVSIRQMLFRSMERAQTFEFNVHKIFDDREGFDQTLVEVQMNFFLPLMEELKDISSITMDSIEDNVIIGCVVQMLLLIFAAFVLFWFATFPICLRIRSVNKLGKEELRVLCLVSPKTAREHQYLLELKQNKDENENEQSESESEVDVRHRKCDDLTELHNNAEKREQEEREADIDEKLKKTKCIVPKSITLALVFGTLLFLIVSSSMFILAFIGIMSLPEMTRLIVLSGYRRPYFNMLLSLSILRLHPISYGLSDPTNDSLIFQTSKYTSSILENTTFLHDPEVLDETVRRCSLFLTRLSSRFFHGSAVDTLTGDEFYDNLNTNGARGRFASIDALNTRQDDCFLENRKGCDEEGRWGDFEGSFTGLLEVIAKVLLKSTQLTYDTKHETQFEDQDITLLVNLTRQDIQDSLRQIGYLLQAELTEITDSFQNVLLILIISVSIAELILALIFFIPLPSRLNEVEFLAGRISKQSKETSKQSYEWTDALQTGVTRMDTVKDMLQMSLIEMLDMVEQNKKVNELEIVQDQLLSLALFMFWDEEELMEQYEYPETVMKAHQKQHATLFKKLLDFVTHHSGRIPSRDETRDFCSTWIRSHINTEDSDFASFLQQEAPASVLAVVPDLDASDLPRSVLQYYRHASIGMEERTRFESVMTRLGLNNDGTDH</sequence>
<dbReference type="InterPro" id="IPR012827">
    <property type="entry name" value="Hemerythrin_metal-bd"/>
</dbReference>
<feature type="chain" id="PRO_5046970478" evidence="6">
    <location>
        <begin position="21"/>
        <end position="1478"/>
    </location>
</feature>
<dbReference type="NCBIfam" id="TIGR02481">
    <property type="entry name" value="hemeryth_dom"/>
    <property type="match status" value="1"/>
</dbReference>
<accession>A0ABQ9Y3N1</accession>
<keyword evidence="5" id="KW-0472">Membrane</keyword>
<evidence type="ECO:0000313" key="8">
    <source>
        <dbReference type="EMBL" id="KAK2958284.1"/>
    </source>
</evidence>
<evidence type="ECO:0000256" key="6">
    <source>
        <dbReference type="SAM" id="SignalP"/>
    </source>
</evidence>
<feature type="transmembrane region" description="Helical" evidence="5">
    <location>
        <begin position="1003"/>
        <end position="1028"/>
    </location>
</feature>
<feature type="transmembrane region" description="Helical" evidence="5">
    <location>
        <begin position="1246"/>
        <end position="1269"/>
    </location>
</feature>
<feature type="transmembrane region" description="Helical" evidence="5">
    <location>
        <begin position="105"/>
        <end position="125"/>
    </location>
</feature>
<keyword evidence="6" id="KW-0732">Signal</keyword>
<dbReference type="InterPro" id="IPR057352">
    <property type="entry name" value="TPR_TmcB/C"/>
</dbReference>
<feature type="compositionally biased region" description="Acidic residues" evidence="4">
    <location>
        <begin position="948"/>
        <end position="958"/>
    </location>
</feature>
<evidence type="ECO:0000256" key="1">
    <source>
        <dbReference type="ARBA" id="ARBA00010587"/>
    </source>
</evidence>
<protein>
    <submittedName>
        <fullName evidence="8">Hemerythrin</fullName>
    </submittedName>
</protein>
<keyword evidence="9" id="KW-1185">Reference proteome</keyword>
<evidence type="ECO:0000256" key="3">
    <source>
        <dbReference type="ARBA" id="ARBA00023004"/>
    </source>
</evidence>
<reference evidence="8 9" key="1">
    <citation type="journal article" date="2022" name="bioRxiv">
        <title>Genomics of Preaxostyla Flagellates Illuminates Evolutionary Transitions and the Path Towards Mitochondrial Loss.</title>
        <authorList>
            <person name="Novak L.V.F."/>
            <person name="Treitli S.C."/>
            <person name="Pyrih J."/>
            <person name="Halakuc P."/>
            <person name="Pipaliya S.V."/>
            <person name="Vacek V."/>
            <person name="Brzon O."/>
            <person name="Soukal P."/>
            <person name="Eme L."/>
            <person name="Dacks J.B."/>
            <person name="Karnkowska A."/>
            <person name="Elias M."/>
            <person name="Hampl V."/>
        </authorList>
    </citation>
    <scope>NUCLEOTIDE SEQUENCE [LARGE SCALE GENOMIC DNA]</scope>
    <source>
        <strain evidence="8">NAU3</strain>
        <tissue evidence="8">Gut</tissue>
    </source>
</reference>
<comment type="caution">
    <text evidence="8">The sequence shown here is derived from an EMBL/GenBank/DDBJ whole genome shotgun (WGS) entry which is preliminary data.</text>
</comment>
<name>A0ABQ9Y3N1_9EUKA</name>
<dbReference type="Gene3D" id="1.20.120.50">
    <property type="entry name" value="Hemerythrin-like"/>
    <property type="match status" value="1"/>
</dbReference>
<feature type="transmembrane region" description="Helical" evidence="5">
    <location>
        <begin position="132"/>
        <end position="154"/>
    </location>
</feature>
<feature type="transmembrane region" description="Helical" evidence="5">
    <location>
        <begin position="677"/>
        <end position="700"/>
    </location>
</feature>
<evidence type="ECO:0000256" key="4">
    <source>
        <dbReference type="SAM" id="MobiDB-lite"/>
    </source>
</evidence>
<dbReference type="InterPro" id="IPR035938">
    <property type="entry name" value="Hemerythrin-like_sf"/>
</dbReference>
<keyword evidence="5" id="KW-0812">Transmembrane</keyword>
<evidence type="ECO:0000256" key="2">
    <source>
        <dbReference type="ARBA" id="ARBA00022723"/>
    </source>
</evidence>
<feature type="region of interest" description="Disordered" evidence="4">
    <location>
        <begin position="253"/>
        <end position="278"/>
    </location>
</feature>
<keyword evidence="3" id="KW-0408">Iron</keyword>
<dbReference type="EMBL" id="JARBJD010000039">
    <property type="protein sequence ID" value="KAK2958284.1"/>
    <property type="molecule type" value="Genomic_DNA"/>
</dbReference>
<organism evidence="8 9">
    <name type="scientific">Blattamonas nauphoetae</name>
    <dbReference type="NCBI Taxonomy" id="2049346"/>
    <lineage>
        <taxon>Eukaryota</taxon>
        <taxon>Metamonada</taxon>
        <taxon>Preaxostyla</taxon>
        <taxon>Oxymonadida</taxon>
        <taxon>Blattamonas</taxon>
    </lineage>
</organism>
<feature type="region of interest" description="Disordered" evidence="4">
    <location>
        <begin position="943"/>
        <end position="962"/>
    </location>
</feature>
<dbReference type="CDD" id="cd12107">
    <property type="entry name" value="Hemerythrin"/>
    <property type="match status" value="1"/>
</dbReference>